<reference evidence="6 7" key="1">
    <citation type="journal article" date="2019" name="Sci. Rep.">
        <title>Orb-weaving spider Araneus ventricosus genome elucidates the spidroin gene catalogue.</title>
        <authorList>
            <person name="Kono N."/>
            <person name="Nakamura H."/>
            <person name="Ohtoshi R."/>
            <person name="Moran D.A.P."/>
            <person name="Shinohara A."/>
            <person name="Yoshida Y."/>
            <person name="Fujiwara M."/>
            <person name="Mori M."/>
            <person name="Tomita M."/>
            <person name="Arakawa K."/>
        </authorList>
    </citation>
    <scope>NUCLEOTIDE SEQUENCE [LARGE SCALE GENOMIC DNA]</scope>
</reference>
<dbReference type="SUPFAM" id="SSF51905">
    <property type="entry name" value="FAD/NAD(P)-binding domain"/>
    <property type="match status" value="1"/>
</dbReference>
<dbReference type="Gene3D" id="3.30.560.10">
    <property type="entry name" value="Glucose Oxidase, domain 3"/>
    <property type="match status" value="1"/>
</dbReference>
<dbReference type="Gene3D" id="3.50.50.60">
    <property type="entry name" value="FAD/NAD(P)-binding domain"/>
    <property type="match status" value="1"/>
</dbReference>
<comment type="similarity">
    <text evidence="2">Belongs to the GMC oxidoreductase family.</text>
</comment>
<dbReference type="Proteomes" id="UP000499080">
    <property type="component" value="Unassembled WGS sequence"/>
</dbReference>
<keyword evidence="3" id="KW-0285">Flavoprotein</keyword>
<keyword evidence="4" id="KW-0274">FAD</keyword>
<comment type="cofactor">
    <cofactor evidence="1">
        <name>FAD</name>
        <dbReference type="ChEBI" id="CHEBI:57692"/>
    </cofactor>
</comment>
<sequence length="250" mass="27669">EAFAAAAQEVGYEYRDINGEKHIGFAKMQVTIRDGRRLSTAKAFLIPAEDRDNLQIVNEAYVQKVLINKDKEAYGVRFEKDGDVYDVRARKEVIVSGGSINSPQILMLSGIGPKAHLEDFGIEVIADLPVGDNLQDHVGNAVLNFEAKHAKPIFLKEAALPSSLLRYKLSATGPDTSPASVEGLAFLNTKYNDAKLEWPDVEIHLISGTPATDDTQILGQSFGISDKVVINRIQVFLYYTERLKFHHINS</sequence>
<organism evidence="6 7">
    <name type="scientific">Araneus ventricosus</name>
    <name type="common">Orbweaver spider</name>
    <name type="synonym">Epeira ventricosa</name>
    <dbReference type="NCBI Taxonomy" id="182803"/>
    <lineage>
        <taxon>Eukaryota</taxon>
        <taxon>Metazoa</taxon>
        <taxon>Ecdysozoa</taxon>
        <taxon>Arthropoda</taxon>
        <taxon>Chelicerata</taxon>
        <taxon>Arachnida</taxon>
        <taxon>Araneae</taxon>
        <taxon>Araneomorphae</taxon>
        <taxon>Entelegynae</taxon>
        <taxon>Araneoidea</taxon>
        <taxon>Araneidae</taxon>
        <taxon>Araneus</taxon>
    </lineage>
</organism>
<keyword evidence="7" id="KW-1185">Reference proteome</keyword>
<name>A0A4Y2UXX3_ARAVE</name>
<feature type="non-terminal residue" evidence="6">
    <location>
        <position position="1"/>
    </location>
</feature>
<dbReference type="EMBL" id="BGPR01040361">
    <property type="protein sequence ID" value="GBO16470.1"/>
    <property type="molecule type" value="Genomic_DNA"/>
</dbReference>
<evidence type="ECO:0000256" key="3">
    <source>
        <dbReference type="ARBA" id="ARBA00022630"/>
    </source>
</evidence>
<evidence type="ECO:0000256" key="2">
    <source>
        <dbReference type="ARBA" id="ARBA00010790"/>
    </source>
</evidence>
<accession>A0A4Y2UXX3</accession>
<dbReference type="GO" id="GO:0050660">
    <property type="term" value="F:flavin adenine dinucleotide binding"/>
    <property type="evidence" value="ECO:0007669"/>
    <property type="project" value="InterPro"/>
</dbReference>
<feature type="domain" description="Glucose-methanol-choline oxidoreductase N-terminal" evidence="5">
    <location>
        <begin position="98"/>
        <end position="112"/>
    </location>
</feature>
<dbReference type="AlphaFoldDB" id="A0A4Y2UXX3"/>
<gene>
    <name evidence="6" type="primary">betA_1</name>
    <name evidence="6" type="ORF">AVEN_172591_1</name>
</gene>
<dbReference type="InterPro" id="IPR036188">
    <property type="entry name" value="FAD/NAD-bd_sf"/>
</dbReference>
<dbReference type="PANTHER" id="PTHR11552:SF147">
    <property type="entry name" value="CHOLINE DEHYDROGENASE, MITOCHONDRIAL"/>
    <property type="match status" value="1"/>
</dbReference>
<comment type="caution">
    <text evidence="6">The sequence shown here is derived from an EMBL/GenBank/DDBJ whole genome shotgun (WGS) entry which is preliminary data.</text>
</comment>
<proteinExistence type="inferred from homology"/>
<evidence type="ECO:0000313" key="6">
    <source>
        <dbReference type="EMBL" id="GBO16470.1"/>
    </source>
</evidence>
<protein>
    <submittedName>
        <fullName evidence="6">Oxygen-dependent choline dehydrogenase</fullName>
    </submittedName>
</protein>
<dbReference type="PANTHER" id="PTHR11552">
    <property type="entry name" value="GLUCOSE-METHANOL-CHOLINE GMC OXIDOREDUCTASE"/>
    <property type="match status" value="1"/>
</dbReference>
<dbReference type="InterPro" id="IPR012132">
    <property type="entry name" value="GMC_OxRdtase"/>
</dbReference>
<evidence type="ECO:0000256" key="1">
    <source>
        <dbReference type="ARBA" id="ARBA00001974"/>
    </source>
</evidence>
<dbReference type="OrthoDB" id="269227at2759"/>
<dbReference type="PROSITE" id="PS00624">
    <property type="entry name" value="GMC_OXRED_2"/>
    <property type="match status" value="1"/>
</dbReference>
<evidence type="ECO:0000313" key="7">
    <source>
        <dbReference type="Proteomes" id="UP000499080"/>
    </source>
</evidence>
<dbReference type="GO" id="GO:0016614">
    <property type="term" value="F:oxidoreductase activity, acting on CH-OH group of donors"/>
    <property type="evidence" value="ECO:0007669"/>
    <property type="project" value="InterPro"/>
</dbReference>
<evidence type="ECO:0000256" key="4">
    <source>
        <dbReference type="ARBA" id="ARBA00022827"/>
    </source>
</evidence>
<dbReference type="InterPro" id="IPR000172">
    <property type="entry name" value="GMC_OxRdtase_N"/>
</dbReference>
<dbReference type="Pfam" id="PF00732">
    <property type="entry name" value="GMC_oxred_N"/>
    <property type="match status" value="1"/>
</dbReference>
<evidence type="ECO:0000259" key="5">
    <source>
        <dbReference type="PROSITE" id="PS00624"/>
    </source>
</evidence>